<accession>A0A5K7YMU3</accession>
<evidence type="ECO:0000313" key="5">
    <source>
        <dbReference type="Proteomes" id="UP000427906"/>
    </source>
</evidence>
<dbReference type="Proteomes" id="UP000427906">
    <property type="component" value="Chromosome"/>
</dbReference>
<evidence type="ECO:0000259" key="3">
    <source>
        <dbReference type="PROSITE" id="PS50966"/>
    </source>
</evidence>
<dbReference type="AlphaFoldDB" id="A0A5K7YMU3"/>
<gene>
    <name evidence="4" type="ORF">DSCA_35100</name>
</gene>
<dbReference type="KEGG" id="dalk:DSCA_35100"/>
<keyword evidence="1" id="KW-0862">Zinc</keyword>
<evidence type="ECO:0000256" key="2">
    <source>
        <dbReference type="SAM" id="MobiDB-lite"/>
    </source>
</evidence>
<proteinExistence type="predicted"/>
<protein>
    <recommendedName>
        <fullName evidence="3">SWIM-type domain-containing protein</fullName>
    </recommendedName>
</protein>
<dbReference type="OrthoDB" id="188274at2"/>
<organism evidence="4 5">
    <name type="scientific">Desulfosarcina alkanivorans</name>
    <dbReference type="NCBI Taxonomy" id="571177"/>
    <lineage>
        <taxon>Bacteria</taxon>
        <taxon>Pseudomonadati</taxon>
        <taxon>Thermodesulfobacteriota</taxon>
        <taxon>Desulfobacteria</taxon>
        <taxon>Desulfobacterales</taxon>
        <taxon>Desulfosarcinaceae</taxon>
        <taxon>Desulfosarcina</taxon>
    </lineage>
</organism>
<evidence type="ECO:0000256" key="1">
    <source>
        <dbReference type="PROSITE-ProRule" id="PRU00325"/>
    </source>
</evidence>
<feature type="compositionally biased region" description="Low complexity" evidence="2">
    <location>
        <begin position="254"/>
        <end position="269"/>
    </location>
</feature>
<feature type="region of interest" description="Disordered" evidence="2">
    <location>
        <begin position="254"/>
        <end position="282"/>
    </location>
</feature>
<keyword evidence="1" id="KW-0479">Metal-binding</keyword>
<dbReference type="GO" id="GO:0008270">
    <property type="term" value="F:zinc ion binding"/>
    <property type="evidence" value="ECO:0007669"/>
    <property type="project" value="UniProtKB-KW"/>
</dbReference>
<dbReference type="PANTHER" id="PTHR38133:SF1">
    <property type="entry name" value="SLR1429 PROTEIN"/>
    <property type="match status" value="1"/>
</dbReference>
<dbReference type="Pfam" id="PF04434">
    <property type="entry name" value="SWIM"/>
    <property type="match status" value="1"/>
</dbReference>
<keyword evidence="5" id="KW-1185">Reference proteome</keyword>
<name>A0A5K7YMU3_9BACT</name>
<dbReference type="PROSITE" id="PS50966">
    <property type="entry name" value="ZF_SWIM"/>
    <property type="match status" value="1"/>
</dbReference>
<evidence type="ECO:0000313" key="4">
    <source>
        <dbReference type="EMBL" id="BBO69580.1"/>
    </source>
</evidence>
<dbReference type="RefSeq" id="WP_155317605.1">
    <property type="nucleotide sequence ID" value="NZ_AP021874.1"/>
</dbReference>
<dbReference type="InterPro" id="IPR007527">
    <property type="entry name" value="Znf_SWIM"/>
</dbReference>
<reference evidence="4 5" key="1">
    <citation type="submission" date="2019-11" db="EMBL/GenBank/DDBJ databases">
        <title>Comparative genomics of hydrocarbon-degrading Desulfosarcina strains.</title>
        <authorList>
            <person name="Watanabe M."/>
            <person name="Kojima H."/>
            <person name="Fukui M."/>
        </authorList>
    </citation>
    <scope>NUCLEOTIDE SEQUENCE [LARGE SCALE GENOMIC DNA]</scope>
    <source>
        <strain evidence="4 5">PL12</strain>
    </source>
</reference>
<keyword evidence="1" id="KW-0863">Zinc-finger</keyword>
<feature type="domain" description="SWIM-type" evidence="3">
    <location>
        <begin position="152"/>
        <end position="182"/>
    </location>
</feature>
<sequence length="468" mass="51605">MSYWKFAPYVTVAEKRARAEKKIRQLKKKKPDLAPVVIEGRSLARTWWGKSWNANLERYADYSSRIGRGRSYVRHLAVLDLRIDRGSAVALVQGSRSKPYRVEIKIKGLGKTNWKTLTAACGDKLDSLQDLLAGRFPRDLSHLFLQRGSGLFPSPKDIQFSCSCPDWAYMCKHVAAVLYGIGARLDEDPSLFFVLRQVNMDDLIARALSDTTEKYLQKAQESDPPVVAEADLGRVFGIDMDVAPEFGQMIPEAAPSPARAAKPSPQASPGKRSPAKKKGDDQTLILERLQRAKYGIDAAGLHAESGIDIVKIRSILYRAYHKGLIQKVARGIYTAGTPSPADRRAAVLAVIEASAGGIRTPRVAEETGMHPASVRPVLARLLKTGEIRRMSRGLYGPPVNRMRTKPGGATRAILAMIQTHPDGVAFAALKTQSGFEEKQLRNIVFRLVRSGKIRRAGRGIYAAVPKTK</sequence>
<dbReference type="EMBL" id="AP021874">
    <property type="protein sequence ID" value="BBO69580.1"/>
    <property type="molecule type" value="Genomic_DNA"/>
</dbReference>
<dbReference type="PANTHER" id="PTHR38133">
    <property type="entry name" value="SLR1429 PROTEIN"/>
    <property type="match status" value="1"/>
</dbReference>